<proteinExistence type="predicted"/>
<keyword evidence="2" id="KW-1133">Transmembrane helix</keyword>
<evidence type="ECO:0000313" key="3">
    <source>
        <dbReference type="EMBL" id="KAL1498794.1"/>
    </source>
</evidence>
<feature type="compositionally biased region" description="Low complexity" evidence="1">
    <location>
        <begin position="65"/>
        <end position="78"/>
    </location>
</feature>
<dbReference type="Pfam" id="PF02325">
    <property type="entry name" value="CCB3_YggT"/>
    <property type="match status" value="1"/>
</dbReference>
<comment type="caution">
    <text evidence="3">The sequence shown here is derived from an EMBL/GenBank/DDBJ whole genome shotgun (WGS) entry which is preliminary data.</text>
</comment>
<dbReference type="AlphaFoldDB" id="A0AB34IHB5"/>
<dbReference type="Proteomes" id="UP001515480">
    <property type="component" value="Unassembled WGS sequence"/>
</dbReference>
<gene>
    <name evidence="3" type="ORF">AB1Y20_014101</name>
</gene>
<dbReference type="InterPro" id="IPR003425">
    <property type="entry name" value="CCB3/YggT"/>
</dbReference>
<dbReference type="EMBL" id="JBGBPQ010000027">
    <property type="protein sequence ID" value="KAL1498794.1"/>
    <property type="molecule type" value="Genomic_DNA"/>
</dbReference>
<evidence type="ECO:0000256" key="2">
    <source>
        <dbReference type="SAM" id="Phobius"/>
    </source>
</evidence>
<evidence type="ECO:0000313" key="4">
    <source>
        <dbReference type="Proteomes" id="UP001515480"/>
    </source>
</evidence>
<dbReference type="PANTHER" id="PTHR33219">
    <property type="entry name" value="YLMG HOMOLOG PROTEIN 2, CHLOROPLASTIC"/>
    <property type="match status" value="1"/>
</dbReference>
<dbReference type="GO" id="GO:0016020">
    <property type="term" value="C:membrane"/>
    <property type="evidence" value="ECO:0007669"/>
    <property type="project" value="InterPro"/>
</dbReference>
<keyword evidence="2" id="KW-0472">Membrane</keyword>
<feature type="transmembrane region" description="Helical" evidence="2">
    <location>
        <begin position="181"/>
        <end position="204"/>
    </location>
</feature>
<feature type="compositionally biased region" description="Pro residues" evidence="1">
    <location>
        <begin position="40"/>
        <end position="50"/>
    </location>
</feature>
<keyword evidence="4" id="KW-1185">Reference proteome</keyword>
<feature type="region of interest" description="Disordered" evidence="1">
    <location>
        <begin position="40"/>
        <end position="78"/>
    </location>
</feature>
<sequence>MSAIATTPVSRRYASAEMVGALGPLLLPLLAPAFRPSAAPPRAPITPPPAHVSLPTPHSPPPTPTGLSPLASRLSPPASPLSRLSPLASRLPPAAASLPLLLLSQPAHAADVSWIAPTKLLLGPLLSVGTLLFLLRVVLSWFPKYDLDELPWSLAARPTEPFLKPTRALIPPVAGVDISPLVWVGLLSFCNEILLGPQGLLTIMQRKGGL</sequence>
<reference evidence="3 4" key="1">
    <citation type="journal article" date="2024" name="Science">
        <title>Giant polyketide synthase enzymes in the biosynthesis of giant marine polyether toxins.</title>
        <authorList>
            <person name="Fallon T.R."/>
            <person name="Shende V.V."/>
            <person name="Wierzbicki I.H."/>
            <person name="Pendleton A.L."/>
            <person name="Watervoot N.F."/>
            <person name="Auber R.P."/>
            <person name="Gonzalez D.J."/>
            <person name="Wisecaver J.H."/>
            <person name="Moore B.S."/>
        </authorList>
    </citation>
    <scope>NUCLEOTIDE SEQUENCE [LARGE SCALE GENOMIC DNA]</scope>
    <source>
        <strain evidence="3 4">12B1</strain>
    </source>
</reference>
<feature type="transmembrane region" description="Helical" evidence="2">
    <location>
        <begin position="120"/>
        <end position="142"/>
    </location>
</feature>
<accession>A0AB34IHB5</accession>
<organism evidence="3 4">
    <name type="scientific">Prymnesium parvum</name>
    <name type="common">Toxic golden alga</name>
    <dbReference type="NCBI Taxonomy" id="97485"/>
    <lineage>
        <taxon>Eukaryota</taxon>
        <taxon>Haptista</taxon>
        <taxon>Haptophyta</taxon>
        <taxon>Prymnesiophyceae</taxon>
        <taxon>Prymnesiales</taxon>
        <taxon>Prymnesiaceae</taxon>
        <taxon>Prymnesium</taxon>
    </lineage>
</organism>
<protein>
    <submittedName>
        <fullName evidence="3">Uncharacterized protein</fullName>
    </submittedName>
</protein>
<dbReference type="PANTHER" id="PTHR33219:SF14">
    <property type="entry name" value="PROTEIN COFACTOR ASSEMBLY OF COMPLEX C SUBUNIT B CCB3, CHLOROPLASTIC-RELATED"/>
    <property type="match status" value="1"/>
</dbReference>
<name>A0AB34IHB5_PRYPA</name>
<keyword evidence="2" id="KW-0812">Transmembrane</keyword>
<evidence type="ECO:0000256" key="1">
    <source>
        <dbReference type="SAM" id="MobiDB-lite"/>
    </source>
</evidence>